<evidence type="ECO:0000313" key="1">
    <source>
        <dbReference type="EMBL" id="PRQ29190.1"/>
    </source>
</evidence>
<name>A0A2P6Q4T3_ROSCH</name>
<organism evidence="1 2">
    <name type="scientific">Rosa chinensis</name>
    <name type="common">China rose</name>
    <dbReference type="NCBI Taxonomy" id="74649"/>
    <lineage>
        <taxon>Eukaryota</taxon>
        <taxon>Viridiplantae</taxon>
        <taxon>Streptophyta</taxon>
        <taxon>Embryophyta</taxon>
        <taxon>Tracheophyta</taxon>
        <taxon>Spermatophyta</taxon>
        <taxon>Magnoliopsida</taxon>
        <taxon>eudicotyledons</taxon>
        <taxon>Gunneridae</taxon>
        <taxon>Pentapetalae</taxon>
        <taxon>rosids</taxon>
        <taxon>fabids</taxon>
        <taxon>Rosales</taxon>
        <taxon>Rosaceae</taxon>
        <taxon>Rosoideae</taxon>
        <taxon>Rosoideae incertae sedis</taxon>
        <taxon>Rosa</taxon>
    </lineage>
</organism>
<keyword evidence="2" id="KW-1185">Reference proteome</keyword>
<gene>
    <name evidence="1" type="ORF">RchiOBHm_Chr5g0011211</name>
</gene>
<dbReference type="EMBL" id="PDCK01000043">
    <property type="protein sequence ID" value="PRQ29190.1"/>
    <property type="molecule type" value="Genomic_DNA"/>
</dbReference>
<sequence length="69" mass="8225">MFDLFMSKRRNGKGRTLEQTRWAVDLNQGFMGFLLKHTTLPLYLAQTSYLSHYLSISLHPWRLLNFCYP</sequence>
<comment type="caution">
    <text evidence="1">The sequence shown here is derived from an EMBL/GenBank/DDBJ whole genome shotgun (WGS) entry which is preliminary data.</text>
</comment>
<dbReference type="Gramene" id="PRQ29190">
    <property type="protein sequence ID" value="PRQ29190"/>
    <property type="gene ID" value="RchiOBHm_Chr5g0011211"/>
</dbReference>
<dbReference type="AlphaFoldDB" id="A0A2P6Q4T3"/>
<accession>A0A2P6Q4T3</accession>
<proteinExistence type="predicted"/>
<protein>
    <submittedName>
        <fullName evidence="1">Uncharacterized protein</fullName>
    </submittedName>
</protein>
<reference evidence="1 2" key="1">
    <citation type="journal article" date="2018" name="Nat. Genet.">
        <title>The Rosa genome provides new insights in the design of modern roses.</title>
        <authorList>
            <person name="Bendahmane M."/>
        </authorList>
    </citation>
    <scope>NUCLEOTIDE SEQUENCE [LARGE SCALE GENOMIC DNA]</scope>
    <source>
        <strain evidence="2">cv. Old Blush</strain>
    </source>
</reference>
<evidence type="ECO:0000313" key="2">
    <source>
        <dbReference type="Proteomes" id="UP000238479"/>
    </source>
</evidence>
<dbReference type="Proteomes" id="UP000238479">
    <property type="component" value="Chromosome 5"/>
</dbReference>